<comment type="caution">
    <text evidence="1">The sequence shown here is derived from an EMBL/GenBank/DDBJ whole genome shotgun (WGS) entry which is preliminary data.</text>
</comment>
<keyword evidence="2" id="KW-1185">Reference proteome</keyword>
<protein>
    <submittedName>
        <fullName evidence="1">DUF1365 domain-containing protein</fullName>
    </submittedName>
</protein>
<reference evidence="1 2" key="1">
    <citation type="submission" date="2018-07" db="EMBL/GenBank/DDBJ databases">
        <title>Venubactetium sediminum gen. nov., sp. nov., isolated from a marine solar saltern.</title>
        <authorList>
            <person name="Wang S."/>
        </authorList>
    </citation>
    <scope>NUCLEOTIDE SEQUENCE [LARGE SCALE GENOMIC DNA]</scope>
    <source>
        <strain evidence="1 2">WD2A32</strain>
    </source>
</reference>
<sequence>MQSALYIGNVMHRRLQPFRHRFSYGVVSLFIDLDELAELDKRLRLFSVNRANVFSFHERDHGPRDGSSLRTWIDARLVEAGIDLQGGAVRLLCFPRMWGYVFNPLTMWFCHHRDGGLRAVLYEVRNTFGEQHCYLLPVEAGHDHNTPIRQSCDKAFYVSPFITMEARYRFRLLPPGERLSVSIREETAAGETLVATQTGRRRALSDRSLLRALATHPAMTFKVIAAIHWQALHLWRKGARFHRRPAPPAETVTHSKCP</sequence>
<dbReference type="InterPro" id="IPR010775">
    <property type="entry name" value="DUF1365"/>
</dbReference>
<evidence type="ECO:0000313" key="2">
    <source>
        <dbReference type="Proteomes" id="UP000253941"/>
    </source>
</evidence>
<name>A0A369T7V7_9PROT</name>
<accession>A0A369T7V7</accession>
<dbReference type="Proteomes" id="UP000253941">
    <property type="component" value="Unassembled WGS sequence"/>
</dbReference>
<dbReference type="AlphaFoldDB" id="A0A369T7V7"/>
<dbReference type="Pfam" id="PF07103">
    <property type="entry name" value="DUF1365"/>
    <property type="match status" value="1"/>
</dbReference>
<proteinExistence type="predicted"/>
<dbReference type="PANTHER" id="PTHR33973">
    <property type="entry name" value="OS07G0153300 PROTEIN"/>
    <property type="match status" value="1"/>
</dbReference>
<organism evidence="1 2">
    <name type="scientific">Ferruginivarius sediminum</name>
    <dbReference type="NCBI Taxonomy" id="2661937"/>
    <lineage>
        <taxon>Bacteria</taxon>
        <taxon>Pseudomonadati</taxon>
        <taxon>Pseudomonadota</taxon>
        <taxon>Alphaproteobacteria</taxon>
        <taxon>Rhodospirillales</taxon>
        <taxon>Rhodospirillaceae</taxon>
        <taxon>Ferruginivarius</taxon>
    </lineage>
</organism>
<evidence type="ECO:0000313" key="1">
    <source>
        <dbReference type="EMBL" id="RDD61390.1"/>
    </source>
</evidence>
<dbReference type="EMBL" id="QPMH01000012">
    <property type="protein sequence ID" value="RDD61390.1"/>
    <property type="molecule type" value="Genomic_DNA"/>
</dbReference>
<dbReference type="RefSeq" id="WP_114582642.1">
    <property type="nucleotide sequence ID" value="NZ_QPMH01000012.1"/>
</dbReference>
<gene>
    <name evidence="1" type="ORF">DRB17_12985</name>
</gene>
<dbReference type="PANTHER" id="PTHR33973:SF4">
    <property type="entry name" value="OS07G0153300 PROTEIN"/>
    <property type="match status" value="1"/>
</dbReference>